<dbReference type="PANTHER" id="PTHR15415:SF7">
    <property type="entry name" value="MICOS COMPLEX SUBUNIT MIC60"/>
    <property type="match status" value="1"/>
</dbReference>
<comment type="caution">
    <text evidence="9">The sequence shown here is derived from an EMBL/GenBank/DDBJ whole genome shotgun (WGS) entry which is preliminary data.</text>
</comment>
<dbReference type="EMBL" id="CAXLJM020000068">
    <property type="protein sequence ID" value="CAL8124171.1"/>
    <property type="molecule type" value="Genomic_DNA"/>
</dbReference>
<feature type="region of interest" description="Disordered" evidence="8">
    <location>
        <begin position="20"/>
        <end position="43"/>
    </location>
</feature>
<evidence type="ECO:0000256" key="2">
    <source>
        <dbReference type="ARBA" id="ARBA00022692"/>
    </source>
</evidence>
<comment type="function">
    <text evidence="7">Component of the MICOS complex, a large protein complex of the mitochondrial inner membrane that plays crucial roles in the maintenance of crista junctions, inner membrane architecture, and formation of contact sites to the outer membrane.</text>
</comment>
<feature type="compositionally biased region" description="Pro residues" evidence="8">
    <location>
        <begin position="116"/>
        <end position="125"/>
    </location>
</feature>
<evidence type="ECO:0000313" key="9">
    <source>
        <dbReference type="EMBL" id="CAL8124171.1"/>
    </source>
</evidence>
<feature type="compositionally biased region" description="Basic and acidic residues" evidence="8">
    <location>
        <begin position="135"/>
        <end position="150"/>
    </location>
</feature>
<accession>A0ABP1RAB7</accession>
<dbReference type="PANTHER" id="PTHR15415">
    <property type="entry name" value="MITOFILIN"/>
    <property type="match status" value="1"/>
</dbReference>
<evidence type="ECO:0000256" key="8">
    <source>
        <dbReference type="SAM" id="MobiDB-lite"/>
    </source>
</evidence>
<comment type="similarity">
    <text evidence="1 7">Belongs to the MICOS complex subunit Mic60 family.</text>
</comment>
<proteinExistence type="inferred from homology"/>
<keyword evidence="6" id="KW-0472">Membrane</keyword>
<evidence type="ECO:0000256" key="5">
    <source>
        <dbReference type="ARBA" id="ARBA00023128"/>
    </source>
</evidence>
<feature type="region of interest" description="Disordered" evidence="8">
    <location>
        <begin position="82"/>
        <end position="153"/>
    </location>
</feature>
<evidence type="ECO:0000313" key="10">
    <source>
        <dbReference type="Proteomes" id="UP001642540"/>
    </source>
</evidence>
<evidence type="ECO:0000256" key="1">
    <source>
        <dbReference type="ARBA" id="ARBA00010877"/>
    </source>
</evidence>
<dbReference type="Pfam" id="PF09731">
    <property type="entry name" value="Mitofilin"/>
    <property type="match status" value="1"/>
</dbReference>
<gene>
    <name evidence="9" type="ORF">ODALV1_LOCUS20497</name>
</gene>
<comment type="subunit">
    <text evidence="7">Component of the mitochondrial contact site and cristae organizing system (MICOS) complex.</text>
</comment>
<protein>
    <recommendedName>
        <fullName evidence="7">MICOS complex subunit MIC60</fullName>
    </recommendedName>
    <alternativeName>
        <fullName evidence="7">Mitofilin</fullName>
    </alternativeName>
</protein>
<keyword evidence="4" id="KW-1133">Transmembrane helix</keyword>
<keyword evidence="3 7" id="KW-0999">Mitochondrion inner membrane</keyword>
<reference evidence="9 10" key="1">
    <citation type="submission" date="2024-08" db="EMBL/GenBank/DDBJ databases">
        <authorList>
            <person name="Cucini C."/>
            <person name="Frati F."/>
        </authorList>
    </citation>
    <scope>NUCLEOTIDE SEQUENCE [LARGE SCALE GENOMIC DNA]</scope>
</reference>
<keyword evidence="5 7" id="KW-0496">Mitochondrion</keyword>
<evidence type="ECO:0000256" key="4">
    <source>
        <dbReference type="ARBA" id="ARBA00022989"/>
    </source>
</evidence>
<evidence type="ECO:0000256" key="3">
    <source>
        <dbReference type="ARBA" id="ARBA00022792"/>
    </source>
</evidence>
<keyword evidence="2 7" id="KW-0812">Transmembrane</keyword>
<evidence type="ECO:0000256" key="7">
    <source>
        <dbReference type="RuleBase" id="RU363000"/>
    </source>
</evidence>
<organism evidence="9 10">
    <name type="scientific">Orchesella dallaii</name>
    <dbReference type="NCBI Taxonomy" id="48710"/>
    <lineage>
        <taxon>Eukaryota</taxon>
        <taxon>Metazoa</taxon>
        <taxon>Ecdysozoa</taxon>
        <taxon>Arthropoda</taxon>
        <taxon>Hexapoda</taxon>
        <taxon>Collembola</taxon>
        <taxon>Entomobryomorpha</taxon>
        <taxon>Entomobryoidea</taxon>
        <taxon>Orchesellidae</taxon>
        <taxon>Orchesellinae</taxon>
        <taxon>Orchesella</taxon>
    </lineage>
</organism>
<keyword evidence="10" id="KW-1185">Reference proteome</keyword>
<feature type="compositionally biased region" description="Basic and acidic residues" evidence="8">
    <location>
        <begin position="89"/>
        <end position="103"/>
    </location>
</feature>
<name>A0ABP1RAB7_9HEXA</name>
<sequence length="455" mass="48909">MNIPRTTRTLTLLNRGVRYSTGQSAGAQPPRPPPQQPSGGGKILPTAALLIGGTGAGLGAYYYYDPNAEVFKQARSALGLSNNTVKNEPVNKKSTEANTRQESKQPTSPLKQPSVSVPPPPPIKKPAPVTQTLKPPEKKPEVKEVPKESPKVQLPPPIPAVAVAAVTTAAAAMPKVNLTEKSSENKQEENLIPKYLLVTALRAQQEAISEAYDAKISVIQQEADRKVANASSVSEAERFVELKAKYNKASASLAAIEQGIEARQEQNTRAKRLRALWAQVNALHARVNHPEYHSSEVTSIDKGVLLRSIETPDQFVTQMVNSLPSSPVHSLESLKSRFYNTVEPVCKDVGLIRDGEGFSVFKYALGKVASGGIAAVRAQAIGSSSTPIRSTHEVLTTAKDALERSDLLSAAVAVNNLTGLPREVASGWLCDARTLLETNQTLFVLMTYAASNNVF</sequence>
<comment type="subcellular location">
    <subcellularLocation>
        <location evidence="7">Mitochondrion inner membrane</location>
        <topology evidence="7">Single-pass membrane protein</topology>
    </subcellularLocation>
</comment>
<dbReference type="Proteomes" id="UP001642540">
    <property type="component" value="Unassembled WGS sequence"/>
</dbReference>
<evidence type="ECO:0000256" key="6">
    <source>
        <dbReference type="ARBA" id="ARBA00023136"/>
    </source>
</evidence>
<dbReference type="InterPro" id="IPR019133">
    <property type="entry name" value="MIC60"/>
</dbReference>